<dbReference type="GO" id="GO:0043682">
    <property type="term" value="F:P-type divalent copper transporter activity"/>
    <property type="evidence" value="ECO:0007669"/>
    <property type="project" value="TreeGrafter"/>
</dbReference>
<keyword evidence="7 11" id="KW-0067">ATP-binding</keyword>
<dbReference type="Gene3D" id="3.40.50.1000">
    <property type="entry name" value="HAD superfamily/HAD-like"/>
    <property type="match status" value="1"/>
</dbReference>
<keyword evidence="10 11" id="KW-0472">Membrane</keyword>
<dbReference type="CDD" id="cd02094">
    <property type="entry name" value="P-type_ATPase_Cu-like"/>
    <property type="match status" value="1"/>
</dbReference>
<dbReference type="NCBIfam" id="TIGR01525">
    <property type="entry name" value="ATPase-IB_hvy"/>
    <property type="match status" value="1"/>
</dbReference>
<comment type="similarity">
    <text evidence="2 11">Belongs to the cation transport ATPase (P-type) (TC 3.A.3) family. Type IB subfamily.</text>
</comment>
<dbReference type="SUPFAM" id="SSF81665">
    <property type="entry name" value="Calcium ATPase, transmembrane domain M"/>
    <property type="match status" value="1"/>
</dbReference>
<dbReference type="InterPro" id="IPR044492">
    <property type="entry name" value="P_typ_ATPase_HD_dom"/>
</dbReference>
<evidence type="ECO:0000256" key="4">
    <source>
        <dbReference type="ARBA" id="ARBA00022692"/>
    </source>
</evidence>
<keyword evidence="6 11" id="KW-0547">Nucleotide-binding</keyword>
<keyword evidence="9 11" id="KW-1133">Transmembrane helix</keyword>
<evidence type="ECO:0000256" key="5">
    <source>
        <dbReference type="ARBA" id="ARBA00022723"/>
    </source>
</evidence>
<dbReference type="SFLD" id="SFLDS00003">
    <property type="entry name" value="Haloacid_Dehalogenase"/>
    <property type="match status" value="1"/>
</dbReference>
<reference evidence="13" key="1">
    <citation type="submission" date="2016-04" db="EMBL/GenBank/DDBJ databases">
        <authorList>
            <person name="Evans L.H."/>
            <person name="Alamgir A."/>
            <person name="Owens N."/>
            <person name="Weber N.D."/>
            <person name="Virtaneva K."/>
            <person name="Barbian K."/>
            <person name="Babar A."/>
            <person name="Rosenke K."/>
        </authorList>
    </citation>
    <scope>NUCLEOTIDE SEQUENCE</scope>
    <source>
        <strain evidence="13">86-1</strain>
    </source>
</reference>
<dbReference type="InterPro" id="IPR023214">
    <property type="entry name" value="HAD_sf"/>
</dbReference>
<dbReference type="Gene3D" id="2.70.150.10">
    <property type="entry name" value="Calcium-transporting ATPase, cytoplasmic transduction domain A"/>
    <property type="match status" value="1"/>
</dbReference>
<dbReference type="Pfam" id="PF00702">
    <property type="entry name" value="Hydrolase"/>
    <property type="match status" value="1"/>
</dbReference>
<dbReference type="PANTHER" id="PTHR43520:SF8">
    <property type="entry name" value="P-TYPE CU(+) TRANSPORTER"/>
    <property type="match status" value="1"/>
</dbReference>
<keyword evidence="3 11" id="KW-1003">Cell membrane</keyword>
<dbReference type="GO" id="GO:0005524">
    <property type="term" value="F:ATP binding"/>
    <property type="evidence" value="ECO:0007669"/>
    <property type="project" value="UniProtKB-UniRule"/>
</dbReference>
<dbReference type="EC" id="3.6.3.54" evidence="13"/>
<evidence type="ECO:0000313" key="13">
    <source>
        <dbReference type="EMBL" id="SBV95036.1"/>
    </source>
</evidence>
<evidence type="ECO:0000256" key="11">
    <source>
        <dbReference type="RuleBase" id="RU362081"/>
    </source>
</evidence>
<organism evidence="13">
    <name type="scientific">uncultured Dysgonomonas sp</name>
    <dbReference type="NCBI Taxonomy" id="206096"/>
    <lineage>
        <taxon>Bacteria</taxon>
        <taxon>Pseudomonadati</taxon>
        <taxon>Bacteroidota</taxon>
        <taxon>Bacteroidia</taxon>
        <taxon>Bacteroidales</taxon>
        <taxon>Dysgonomonadaceae</taxon>
        <taxon>Dysgonomonas</taxon>
        <taxon>environmental samples</taxon>
    </lineage>
</organism>
<dbReference type="SFLD" id="SFLDF00027">
    <property type="entry name" value="p-type_atpase"/>
    <property type="match status" value="1"/>
</dbReference>
<name>A0A212J6I3_9BACT</name>
<dbReference type="PRINTS" id="PR00119">
    <property type="entry name" value="CATATPASE"/>
</dbReference>
<accession>A0A212J6I3</accession>
<keyword evidence="8" id="KW-1278">Translocase</keyword>
<dbReference type="GO" id="GO:0016887">
    <property type="term" value="F:ATP hydrolysis activity"/>
    <property type="evidence" value="ECO:0007669"/>
    <property type="project" value="InterPro"/>
</dbReference>
<dbReference type="GO" id="GO:0005507">
    <property type="term" value="F:copper ion binding"/>
    <property type="evidence" value="ECO:0007669"/>
    <property type="project" value="TreeGrafter"/>
</dbReference>
<evidence type="ECO:0000256" key="1">
    <source>
        <dbReference type="ARBA" id="ARBA00004651"/>
    </source>
</evidence>
<feature type="domain" description="P-type ATPase A" evidence="12">
    <location>
        <begin position="165"/>
        <end position="265"/>
    </location>
</feature>
<dbReference type="PRINTS" id="PR00943">
    <property type="entry name" value="CUATPASE"/>
</dbReference>
<dbReference type="RefSeq" id="WP_296939157.1">
    <property type="nucleotide sequence ID" value="NZ_LT599032.1"/>
</dbReference>
<comment type="subcellular location">
    <subcellularLocation>
        <location evidence="1">Cell membrane</location>
        <topology evidence="1">Multi-pass membrane protein</topology>
    </subcellularLocation>
</comment>
<dbReference type="SUPFAM" id="SSF56784">
    <property type="entry name" value="HAD-like"/>
    <property type="match status" value="1"/>
</dbReference>
<dbReference type="GO" id="GO:0060003">
    <property type="term" value="P:copper ion export"/>
    <property type="evidence" value="ECO:0007669"/>
    <property type="project" value="UniProtKB-ARBA"/>
</dbReference>
<dbReference type="SFLD" id="SFLDG00002">
    <property type="entry name" value="C1.7:_P-type_atpase_like"/>
    <property type="match status" value="1"/>
</dbReference>
<dbReference type="InterPro" id="IPR018303">
    <property type="entry name" value="ATPase_P-typ_P_site"/>
</dbReference>
<proteinExistence type="inferred from homology"/>
<dbReference type="Pfam" id="PF00122">
    <property type="entry name" value="E1-E2_ATPase"/>
    <property type="match status" value="1"/>
</dbReference>
<protein>
    <submittedName>
        <fullName evidence="13">Putative copper-transporting ATPase PacS</fullName>
        <ecNumber evidence="13">3.6.3.54</ecNumber>
    </submittedName>
</protein>
<dbReference type="PANTHER" id="PTHR43520">
    <property type="entry name" value="ATP7, ISOFORM B"/>
    <property type="match status" value="1"/>
</dbReference>
<feature type="transmembrane region" description="Helical" evidence="11">
    <location>
        <begin position="281"/>
        <end position="303"/>
    </location>
</feature>
<keyword evidence="13" id="KW-0378">Hydrolase</keyword>
<evidence type="ECO:0000256" key="8">
    <source>
        <dbReference type="ARBA" id="ARBA00022967"/>
    </source>
</evidence>
<evidence type="ECO:0000256" key="3">
    <source>
        <dbReference type="ARBA" id="ARBA00022475"/>
    </source>
</evidence>
<feature type="transmembrane region" description="Helical" evidence="11">
    <location>
        <begin position="655"/>
        <end position="675"/>
    </location>
</feature>
<feature type="transmembrane region" description="Helical" evidence="11">
    <location>
        <begin position="626"/>
        <end position="649"/>
    </location>
</feature>
<keyword evidence="4 11" id="KW-0812">Transmembrane</keyword>
<dbReference type="FunFam" id="2.70.150.10:FF:000020">
    <property type="entry name" value="Copper-exporting P-type ATPase A"/>
    <property type="match status" value="1"/>
</dbReference>
<evidence type="ECO:0000259" key="12">
    <source>
        <dbReference type="Pfam" id="PF00122"/>
    </source>
</evidence>
<dbReference type="InterPro" id="IPR023298">
    <property type="entry name" value="ATPase_P-typ_TM_dom_sf"/>
</dbReference>
<dbReference type="InterPro" id="IPR027256">
    <property type="entry name" value="P-typ_ATPase_IB"/>
</dbReference>
<dbReference type="SUPFAM" id="SSF81653">
    <property type="entry name" value="Calcium ATPase, transduction domain A"/>
    <property type="match status" value="1"/>
</dbReference>
<feature type="transmembrane region" description="Helical" evidence="11">
    <location>
        <begin position="64"/>
        <end position="86"/>
    </location>
</feature>
<gene>
    <name evidence="13" type="primary">pacS</name>
    <name evidence="13" type="ORF">KL86DYS1_11288</name>
</gene>
<evidence type="ECO:0000256" key="9">
    <source>
        <dbReference type="ARBA" id="ARBA00022989"/>
    </source>
</evidence>
<evidence type="ECO:0000256" key="10">
    <source>
        <dbReference type="ARBA" id="ARBA00023136"/>
    </source>
</evidence>
<dbReference type="GO" id="GO:0005886">
    <property type="term" value="C:plasma membrane"/>
    <property type="evidence" value="ECO:0007669"/>
    <property type="project" value="UniProtKB-SubCell"/>
</dbReference>
<evidence type="ECO:0000256" key="2">
    <source>
        <dbReference type="ARBA" id="ARBA00006024"/>
    </source>
</evidence>
<dbReference type="Gene3D" id="3.40.1110.10">
    <property type="entry name" value="Calcium-transporting ATPase, cytoplasmic domain N"/>
    <property type="match status" value="1"/>
</dbReference>
<dbReference type="GO" id="GO:0055070">
    <property type="term" value="P:copper ion homeostasis"/>
    <property type="evidence" value="ECO:0007669"/>
    <property type="project" value="TreeGrafter"/>
</dbReference>
<feature type="transmembrane region" description="Helical" evidence="11">
    <location>
        <begin position="98"/>
        <end position="116"/>
    </location>
</feature>
<feature type="transmembrane region" description="Helical" evidence="11">
    <location>
        <begin position="38"/>
        <end position="58"/>
    </location>
</feature>
<dbReference type="NCBIfam" id="TIGR01494">
    <property type="entry name" value="ATPase_P-type"/>
    <property type="match status" value="1"/>
</dbReference>
<keyword evidence="5 11" id="KW-0479">Metal-binding</keyword>
<dbReference type="InterPro" id="IPR023299">
    <property type="entry name" value="ATPase_P-typ_cyto_dom_N"/>
</dbReference>
<evidence type="ECO:0000256" key="7">
    <source>
        <dbReference type="ARBA" id="ARBA00022840"/>
    </source>
</evidence>
<dbReference type="NCBIfam" id="TIGR01511">
    <property type="entry name" value="ATPase-IB1_Cu"/>
    <property type="match status" value="1"/>
</dbReference>
<dbReference type="InterPro" id="IPR001757">
    <property type="entry name" value="P_typ_ATPase"/>
</dbReference>
<dbReference type="InterPro" id="IPR036412">
    <property type="entry name" value="HAD-like_sf"/>
</dbReference>
<feature type="transmembrane region" description="Helical" evidence="11">
    <location>
        <begin position="128"/>
        <end position="147"/>
    </location>
</feature>
<dbReference type="PROSITE" id="PS00154">
    <property type="entry name" value="ATPASE_E1_E2"/>
    <property type="match status" value="1"/>
</dbReference>
<sequence>MTNDPENILSTSDIEKIIEGEDIVDIYNHNLSGIRKNCVYAMLLCIPILIIAIFFNKINYANYIMWALATPVVVLFGKQFFIKAWIQIRHFTTNVDTLVALSTGTAYIVSVFNTFYPSFWAAKGLQAHVYFEVSAVIVAFVLLGRYLEYKAKRNTTIAIKQLIGLQPSTATIVKDGQLVKTAIKDICIGDKIFVKPGERIAVDGKITQGSSFINESMISGEAMPVEKCEGKKVYAGTINEANSFYFEAYKVGKNTLIGQIVKMVQEGENSRLPVTKAVDRVSSIFIPIVGIVAILTFLTWLLLSPEGGFTQGLSSMIAVLIMACPCALGLATPTAIMAGIDNGAANGILIKGDEALENAKELTAVVLDKTGTITEGIFRVTDMKWLTEATPELKGILYGIESYSEHPLADAVKNYIRDDMRTKPEMTVSSLSGRGLMGETAANKYYVGTSKLMGEYNIKISDKEKDWIEQETEKSNTIVLFANESSLLAIIAITDAVKETSMNAIEKMRLARLKLYMLTGDSKRSADMTAKKVGIDTDNVMAGALPAGKAAFVRDLKIQGETVAMTGDGINDVGALAMADVSVAMGKGSDIAMEVAQVTVTSSNLNKLIQTINLSKVTTKTIHQNLFWAFIFNAIGIPVAAGILFPVNGFLLDPLFAGIVMVLSSVSVICNSLLLRRKPI</sequence>
<dbReference type="InterPro" id="IPR008250">
    <property type="entry name" value="ATPase_P-typ_transduc_dom_A_sf"/>
</dbReference>
<dbReference type="AlphaFoldDB" id="A0A212J6I3"/>
<evidence type="ECO:0000256" key="6">
    <source>
        <dbReference type="ARBA" id="ARBA00022741"/>
    </source>
</evidence>
<dbReference type="EMBL" id="FLUM01000001">
    <property type="protein sequence ID" value="SBV95036.1"/>
    <property type="molecule type" value="Genomic_DNA"/>
</dbReference>
<dbReference type="InterPro" id="IPR059000">
    <property type="entry name" value="ATPase_P-type_domA"/>
</dbReference>
<feature type="transmembrane region" description="Helical" evidence="11">
    <location>
        <begin position="309"/>
        <end position="331"/>
    </location>
</feature>